<accession>A0A381P839</accession>
<keyword evidence="1" id="KW-0812">Transmembrane</keyword>
<name>A0A381P839_9ZZZZ</name>
<dbReference type="InterPro" id="IPR018580">
    <property type="entry name" value="Uncharacterised_YfhO"/>
</dbReference>
<feature type="transmembrane region" description="Helical" evidence="1">
    <location>
        <begin position="174"/>
        <end position="191"/>
    </location>
</feature>
<reference evidence="2" key="1">
    <citation type="submission" date="2018-05" db="EMBL/GenBank/DDBJ databases">
        <authorList>
            <person name="Lanie J.A."/>
            <person name="Ng W.-L."/>
            <person name="Kazmierczak K.M."/>
            <person name="Andrzejewski T.M."/>
            <person name="Davidsen T.M."/>
            <person name="Wayne K.J."/>
            <person name="Tettelin H."/>
            <person name="Glass J.I."/>
            <person name="Rusch D."/>
            <person name="Podicherti R."/>
            <person name="Tsui H.-C.T."/>
            <person name="Winkler M.E."/>
        </authorList>
    </citation>
    <scope>NUCLEOTIDE SEQUENCE</scope>
</reference>
<feature type="transmembrane region" description="Helical" evidence="1">
    <location>
        <begin position="82"/>
        <end position="99"/>
    </location>
</feature>
<dbReference type="PANTHER" id="PTHR38454">
    <property type="entry name" value="INTEGRAL MEMBRANE PROTEIN-RELATED"/>
    <property type="match status" value="1"/>
</dbReference>
<feature type="non-terminal residue" evidence="2">
    <location>
        <position position="1"/>
    </location>
</feature>
<feature type="transmembrane region" description="Helical" evidence="1">
    <location>
        <begin position="203"/>
        <end position="223"/>
    </location>
</feature>
<organism evidence="2">
    <name type="scientific">marine metagenome</name>
    <dbReference type="NCBI Taxonomy" id="408172"/>
    <lineage>
        <taxon>unclassified sequences</taxon>
        <taxon>metagenomes</taxon>
        <taxon>ecological metagenomes</taxon>
    </lineage>
</organism>
<evidence type="ECO:0008006" key="3">
    <source>
        <dbReference type="Google" id="ProtNLM"/>
    </source>
</evidence>
<proteinExistence type="predicted"/>
<gene>
    <name evidence="2" type="ORF">METZ01_LOCUS15391</name>
</gene>
<dbReference type="EMBL" id="UINC01000876">
    <property type="protein sequence ID" value="SUZ62537.1"/>
    <property type="molecule type" value="Genomic_DNA"/>
</dbReference>
<keyword evidence="1" id="KW-1133">Transmembrane helix</keyword>
<evidence type="ECO:0000313" key="2">
    <source>
        <dbReference type="EMBL" id="SUZ62537.1"/>
    </source>
</evidence>
<feature type="transmembrane region" description="Helical" evidence="1">
    <location>
        <begin position="303"/>
        <end position="323"/>
    </location>
</feature>
<dbReference type="AlphaFoldDB" id="A0A381P839"/>
<feature type="transmembrane region" description="Helical" evidence="1">
    <location>
        <begin position="279"/>
        <end position="296"/>
    </location>
</feature>
<keyword evidence="1" id="KW-0472">Membrane</keyword>
<evidence type="ECO:0000256" key="1">
    <source>
        <dbReference type="SAM" id="Phobius"/>
    </source>
</evidence>
<sequence>VAILFYPVIFQNNTFGSGDTLNPYAINHILDIYKNKIGQWPLWQPWIFSGMPTVEAFTYINQLYIPTAILTWLGFSDNGIQFLHLIFSAMGMYLLMNQFKMNSLISFSISLLWMLNPFLITMIVFGHGSQMMTAAYIPWILYAINNLSRNTSLRNAFVLALLIGLQLQRGHVQIAYYSWMLFGAYFLYHDCYYIKNKIINYKYIISFLVACIIGFLLSSHIYYPSLEYTSESIRSGGMLGYDYATNWSMHPKELITYLFPYYYGFGGENYSGFMPFTDYPNYVGFFVLLFAALSFLNLDSRRIFFGSILVLSILLSFGKYFSIIFDLFYNFFPFFDKFRVPSMILILSNFCLYILAGFGLVDMVERLKLKDIKAKYLILTFLAISVLDIYRINTNIINPDKNSGQKSQLISNEKFDSFFVEDELTDFLKNDSDLYRIYPVGPLFQDPKLKFHGIQSVGGYHPAKFRHYNDLLNNSNNLLSFPILKSLNVKYLLSPFEISHDQIEMVDTVAYSSIMGNMDLKIYKIKDILNRAWFVKRTIKEDDNLYNYLNSSAFSPEDVAVVKDLDSQSFNKGEILNIEWGIHEMVIDVEASNKSFLVVSEVHYPKRWKLTINNEPSETFQVNGVLRGVMVDAGKHRIEFKYESKSFQYLKFLSNSIIIVIFFLLVIPFAMRLLKDNS</sequence>
<protein>
    <recommendedName>
        <fullName evidence="3">Membrane protein 6-pyruvoyl-tetrahydropterin synthase-related domain-containing protein</fullName>
    </recommendedName>
</protein>
<feature type="transmembrane region" description="Helical" evidence="1">
    <location>
        <begin position="343"/>
        <end position="364"/>
    </location>
</feature>
<dbReference type="PANTHER" id="PTHR38454:SF1">
    <property type="entry name" value="INTEGRAL MEMBRANE PROTEIN"/>
    <property type="match status" value="1"/>
</dbReference>
<feature type="transmembrane region" description="Helical" evidence="1">
    <location>
        <begin position="652"/>
        <end position="674"/>
    </location>
</feature>